<organism evidence="1 2">
    <name type="scientific">Ascidiaceihabitans donghaensis</name>
    <dbReference type="NCBI Taxonomy" id="1510460"/>
    <lineage>
        <taxon>Bacteria</taxon>
        <taxon>Pseudomonadati</taxon>
        <taxon>Pseudomonadota</taxon>
        <taxon>Alphaproteobacteria</taxon>
        <taxon>Rhodobacterales</taxon>
        <taxon>Paracoccaceae</taxon>
        <taxon>Ascidiaceihabitans</taxon>
    </lineage>
</organism>
<dbReference type="Proteomes" id="UP000244880">
    <property type="component" value="Unassembled WGS sequence"/>
</dbReference>
<accession>A0A2R8BCM3</accession>
<name>A0A2R8BCM3_9RHOB</name>
<proteinExistence type="predicted"/>
<protein>
    <recommendedName>
        <fullName evidence="3">DUF3445 domain-containing protein</fullName>
    </recommendedName>
</protein>
<dbReference type="RefSeq" id="WP_108827986.1">
    <property type="nucleotide sequence ID" value="NZ_OMOR01000001.1"/>
</dbReference>
<dbReference type="InterPro" id="IPR021848">
    <property type="entry name" value="HODM_asu-like"/>
</dbReference>
<dbReference type="OrthoDB" id="5242510at2"/>
<gene>
    <name evidence="1" type="ORF">ASD8599_01575</name>
</gene>
<dbReference type="Pfam" id="PF11927">
    <property type="entry name" value="HODM_asu-like"/>
    <property type="match status" value="1"/>
</dbReference>
<sequence length="247" mass="27931">MNIPILQTHLPSDMRTSRRLPGIQPLIDGDWLRVDEAYAGQMAERGRLMVQHHDAVHWLDPEALPAAQELLETTLAQLSDLGFEVEGDHVTTPDGRKVCVSHTMPLLSLGALVQEDFCLLQKRGNEHVLTGAILCFPASWRLAEKVGRPLTAIHDPVPEYDGNLAARVQRMFDGVKVGRPLWRFNQLWYDDPSLHQPRSVVSPREIREGPGEAQYYRSERQCIFRLPETQAVVFSIHTYVLDRASVA</sequence>
<dbReference type="EMBL" id="OMOR01000001">
    <property type="protein sequence ID" value="SPH20834.1"/>
    <property type="molecule type" value="Genomic_DNA"/>
</dbReference>
<evidence type="ECO:0000313" key="2">
    <source>
        <dbReference type="Proteomes" id="UP000244880"/>
    </source>
</evidence>
<dbReference type="AlphaFoldDB" id="A0A2R8BCM3"/>
<evidence type="ECO:0008006" key="3">
    <source>
        <dbReference type="Google" id="ProtNLM"/>
    </source>
</evidence>
<reference evidence="1 2" key="1">
    <citation type="submission" date="2018-03" db="EMBL/GenBank/DDBJ databases">
        <authorList>
            <person name="Keele B.F."/>
        </authorList>
    </citation>
    <scope>NUCLEOTIDE SEQUENCE [LARGE SCALE GENOMIC DNA]</scope>
    <source>
        <strain evidence="1 2">CECT 8599</strain>
    </source>
</reference>
<keyword evidence="2" id="KW-1185">Reference proteome</keyword>
<evidence type="ECO:0000313" key="1">
    <source>
        <dbReference type="EMBL" id="SPH20834.1"/>
    </source>
</evidence>